<organism evidence="2 3">
    <name type="scientific">Bradyrhizobium macuxiense</name>
    <dbReference type="NCBI Taxonomy" id="1755647"/>
    <lineage>
        <taxon>Bacteria</taxon>
        <taxon>Pseudomonadati</taxon>
        <taxon>Pseudomonadota</taxon>
        <taxon>Alphaproteobacteria</taxon>
        <taxon>Hyphomicrobiales</taxon>
        <taxon>Nitrobacteraceae</taxon>
        <taxon>Bradyrhizobium</taxon>
    </lineage>
</organism>
<dbReference type="Proteomes" id="UP000321304">
    <property type="component" value="Unassembled WGS sequence"/>
</dbReference>
<dbReference type="SUPFAM" id="SSF48452">
    <property type="entry name" value="TPR-like"/>
    <property type="match status" value="1"/>
</dbReference>
<dbReference type="InterPro" id="IPR014562">
    <property type="entry name" value="UCP030959_TPR_rpt-cont"/>
</dbReference>
<accession>A0A560LD84</accession>
<dbReference type="Pfam" id="PF14559">
    <property type="entry name" value="TPR_19"/>
    <property type="match status" value="1"/>
</dbReference>
<keyword evidence="3" id="KW-1185">Reference proteome</keyword>
<dbReference type="PIRSF" id="PIRSF030959">
    <property type="entry name" value="UCP030959"/>
    <property type="match status" value="1"/>
</dbReference>
<evidence type="ECO:0000313" key="2">
    <source>
        <dbReference type="EMBL" id="TWB91160.1"/>
    </source>
</evidence>
<feature type="transmembrane region" description="Helical" evidence="1">
    <location>
        <begin position="34"/>
        <end position="55"/>
    </location>
</feature>
<keyword evidence="1" id="KW-0472">Membrane</keyword>
<dbReference type="EMBL" id="VITY01000013">
    <property type="protein sequence ID" value="TWB91160.1"/>
    <property type="molecule type" value="Genomic_DNA"/>
</dbReference>
<proteinExistence type="predicted"/>
<sequence length="255" mass="28816">MVCPVRWDPRMPVALVVLLLDITLIYHASRTGRLQPWAFIILMVPLIGALAYIVVELIPEWWGGPGAAQARKRVANRLDPEKRYRELSDRLATSDTIANRAALAAECHTIGRFEEAESHYDHVLRLPQGDDPAYALAKAQAQFARKQPAEALATLDALRERWPDFESAEGHLLYARSLAEIGRLDEALEEYQAVSQYFPGAEARVRYGLLLQLVGRTAEARMVFNELLIQMRRAPKYLRDAQAEWLSIAEKQLSA</sequence>
<evidence type="ECO:0000256" key="1">
    <source>
        <dbReference type="SAM" id="Phobius"/>
    </source>
</evidence>
<comment type="caution">
    <text evidence="2">The sequence shown here is derived from an EMBL/GenBank/DDBJ whole genome shotgun (WGS) entry which is preliminary data.</text>
</comment>
<feature type="transmembrane region" description="Helical" evidence="1">
    <location>
        <begin position="12"/>
        <end position="28"/>
    </location>
</feature>
<dbReference type="AlphaFoldDB" id="A0A560LD84"/>
<evidence type="ECO:0008006" key="4">
    <source>
        <dbReference type="Google" id="ProtNLM"/>
    </source>
</evidence>
<reference evidence="2 3" key="1">
    <citation type="submission" date="2019-06" db="EMBL/GenBank/DDBJ databases">
        <title>Genomic Encyclopedia of Type Strains, Phase IV (KMG-V): Genome sequencing to study the core and pangenomes of soil and plant-associated prokaryotes.</title>
        <authorList>
            <person name="Whitman W."/>
        </authorList>
    </citation>
    <scope>NUCLEOTIDE SEQUENCE [LARGE SCALE GENOMIC DNA]</scope>
    <source>
        <strain evidence="2 3">BR 10355</strain>
    </source>
</reference>
<evidence type="ECO:0000313" key="3">
    <source>
        <dbReference type="Proteomes" id="UP000321304"/>
    </source>
</evidence>
<keyword evidence="1" id="KW-0812">Transmembrane</keyword>
<keyword evidence="1" id="KW-1133">Transmembrane helix</keyword>
<gene>
    <name evidence="2" type="ORF">FBZ93_11328</name>
</gene>
<dbReference type="InterPro" id="IPR011990">
    <property type="entry name" value="TPR-like_helical_dom_sf"/>
</dbReference>
<dbReference type="Gene3D" id="1.25.40.10">
    <property type="entry name" value="Tetratricopeptide repeat domain"/>
    <property type="match status" value="1"/>
</dbReference>
<protein>
    <recommendedName>
        <fullName evidence="4">Tetratricopeptide repeat protein</fullName>
    </recommendedName>
</protein>
<name>A0A560LD84_9BRAD</name>